<keyword evidence="1" id="KW-1133">Transmembrane helix</keyword>
<dbReference type="RefSeq" id="WP_075664629.1">
    <property type="nucleotide sequence ID" value="NZ_CP009247.1"/>
</dbReference>
<reference evidence="3 4" key="1">
    <citation type="submission" date="2014-08" db="EMBL/GenBank/DDBJ databases">
        <title>Complete genome sequence of Corynebacterium frankenforstense ST18(T) (=DSM 45800(T)), isolated from raw cow milk.</title>
        <authorList>
            <person name="Ruckert C."/>
            <person name="Albersmeier A."/>
            <person name="Winkler A."/>
            <person name="Lipski A."/>
            <person name="Kalinowski J."/>
        </authorList>
    </citation>
    <scope>NUCLEOTIDE SEQUENCE [LARGE SCALE GENOMIC DNA]</scope>
    <source>
        <strain evidence="3 4">ST18</strain>
    </source>
</reference>
<feature type="transmembrane region" description="Helical" evidence="1">
    <location>
        <begin position="120"/>
        <end position="140"/>
    </location>
</feature>
<evidence type="ECO:0000313" key="4">
    <source>
        <dbReference type="Proteomes" id="UP000185434"/>
    </source>
</evidence>
<dbReference type="InterPro" id="IPR012551">
    <property type="entry name" value="DUF1707_SHOCT-like"/>
</dbReference>
<dbReference type="EMBL" id="CP009247">
    <property type="protein sequence ID" value="APT89634.1"/>
    <property type="molecule type" value="Genomic_DNA"/>
</dbReference>
<proteinExistence type="predicted"/>
<name>A0A1L7CUX8_9CORY</name>
<sequence>MTPQNSRTPEVRLSDADRSAAMSALGRAMAEGRLDLTEYDSRCQAAAAAQVRRELDVLFTDLPRSVFRAGDAGEAVYSASEIAAARKRGRHPRAAALMLSAVAAISGTVVGAAVPGVAGATILGVALALVPVVFILLYVAKVGPDSWYAPSPAQLERERLREIYSAERLRTAEKRAEQRRRREELTDQAMGIAQNFLGSRGQQ</sequence>
<organism evidence="3 4">
    <name type="scientific">Corynebacterium frankenforstense DSM 45800</name>
    <dbReference type="NCBI Taxonomy" id="1437875"/>
    <lineage>
        <taxon>Bacteria</taxon>
        <taxon>Bacillati</taxon>
        <taxon>Actinomycetota</taxon>
        <taxon>Actinomycetes</taxon>
        <taxon>Mycobacteriales</taxon>
        <taxon>Corynebacteriaceae</taxon>
        <taxon>Corynebacterium</taxon>
    </lineage>
</organism>
<evidence type="ECO:0000256" key="1">
    <source>
        <dbReference type="SAM" id="Phobius"/>
    </source>
</evidence>
<dbReference type="PANTHER" id="PTHR40763">
    <property type="entry name" value="MEMBRANE PROTEIN-RELATED"/>
    <property type="match status" value="1"/>
</dbReference>
<dbReference type="KEGG" id="cfk:CFRA_10785"/>
<evidence type="ECO:0000259" key="2">
    <source>
        <dbReference type="Pfam" id="PF08044"/>
    </source>
</evidence>
<feature type="domain" description="DUF1707" evidence="2">
    <location>
        <begin position="11"/>
        <end position="63"/>
    </location>
</feature>
<feature type="transmembrane region" description="Helical" evidence="1">
    <location>
        <begin position="94"/>
        <end position="114"/>
    </location>
</feature>
<dbReference type="Proteomes" id="UP000185434">
    <property type="component" value="Chromosome"/>
</dbReference>
<dbReference type="Pfam" id="PF08044">
    <property type="entry name" value="DUF1707"/>
    <property type="match status" value="1"/>
</dbReference>
<dbReference type="STRING" id="1437875.CFRA_10785"/>
<keyword evidence="1" id="KW-0812">Transmembrane</keyword>
<dbReference type="PANTHER" id="PTHR40763:SF4">
    <property type="entry name" value="DUF1707 DOMAIN-CONTAINING PROTEIN"/>
    <property type="match status" value="1"/>
</dbReference>
<dbReference type="AlphaFoldDB" id="A0A1L7CUX8"/>
<gene>
    <name evidence="3" type="ORF">CFRA_10785</name>
</gene>
<protein>
    <recommendedName>
        <fullName evidence="2">DUF1707 domain-containing protein</fullName>
    </recommendedName>
</protein>
<keyword evidence="1" id="KW-0472">Membrane</keyword>
<accession>A0A1L7CUX8</accession>
<keyword evidence="4" id="KW-1185">Reference proteome</keyword>
<evidence type="ECO:0000313" key="3">
    <source>
        <dbReference type="EMBL" id="APT89634.1"/>
    </source>
</evidence>